<feature type="compositionally biased region" description="Polar residues" evidence="1">
    <location>
        <begin position="29"/>
        <end position="51"/>
    </location>
</feature>
<dbReference type="PANTHER" id="PTHR31805">
    <property type="entry name" value="RECEPTOR-LIKE KINASE, PUTATIVE (DUF1421)-RELATED"/>
    <property type="match status" value="1"/>
</dbReference>
<dbReference type="EMBL" id="OIVN01000333">
    <property type="protein sequence ID" value="SPC78443.1"/>
    <property type="molecule type" value="Genomic_DNA"/>
</dbReference>
<dbReference type="Pfam" id="PF07727">
    <property type="entry name" value="RVT_2"/>
    <property type="match status" value="2"/>
</dbReference>
<dbReference type="PANTHER" id="PTHR31805:SF16">
    <property type="entry name" value="FORMIN-LIKE PROTEIN (DUF1421)"/>
    <property type="match status" value="1"/>
</dbReference>
<dbReference type="InterPro" id="IPR013103">
    <property type="entry name" value="RVT_2"/>
</dbReference>
<evidence type="ECO:0008006" key="7">
    <source>
        <dbReference type="Google" id="ProtNLM"/>
    </source>
</evidence>
<keyword evidence="2" id="KW-0472">Membrane</keyword>
<dbReference type="Pfam" id="PF13976">
    <property type="entry name" value="gag_pre-integrs"/>
    <property type="match status" value="1"/>
</dbReference>
<feature type="transmembrane region" description="Helical" evidence="2">
    <location>
        <begin position="1332"/>
        <end position="1359"/>
    </location>
</feature>
<feature type="compositionally biased region" description="Pro residues" evidence="1">
    <location>
        <begin position="351"/>
        <end position="362"/>
    </location>
</feature>
<feature type="compositionally biased region" description="Polar residues" evidence="1">
    <location>
        <begin position="265"/>
        <end position="281"/>
    </location>
</feature>
<reference evidence="6" key="1">
    <citation type="submission" date="2018-02" db="EMBL/GenBank/DDBJ databases">
        <authorList>
            <person name="Cohen D.B."/>
            <person name="Kent A.D."/>
        </authorList>
    </citation>
    <scope>NUCLEOTIDE SEQUENCE</scope>
</reference>
<feature type="compositionally biased region" description="Low complexity" evidence="1">
    <location>
        <begin position="1067"/>
        <end position="1078"/>
    </location>
</feature>
<evidence type="ECO:0000256" key="2">
    <source>
        <dbReference type="SAM" id="Phobius"/>
    </source>
</evidence>
<dbReference type="Pfam" id="PF07223">
    <property type="entry name" value="DUF1421"/>
    <property type="match status" value="1"/>
</dbReference>
<feature type="region of interest" description="Disordered" evidence="1">
    <location>
        <begin position="219"/>
        <end position="238"/>
    </location>
</feature>
<evidence type="ECO:0000313" key="6">
    <source>
        <dbReference type="EMBL" id="SPC78443.1"/>
    </source>
</evidence>
<feature type="region of interest" description="Disordered" evidence="1">
    <location>
        <begin position="1041"/>
        <end position="1091"/>
    </location>
</feature>
<feature type="compositionally biased region" description="Basic and acidic residues" evidence="1">
    <location>
        <begin position="185"/>
        <end position="204"/>
    </location>
</feature>
<feature type="compositionally biased region" description="Polar residues" evidence="1">
    <location>
        <begin position="461"/>
        <end position="474"/>
    </location>
</feature>
<feature type="domain" description="Reverse transcriptase Ty1/copia-type" evidence="4">
    <location>
        <begin position="1235"/>
        <end position="1297"/>
    </location>
</feature>
<proteinExistence type="predicted"/>
<keyword evidence="2" id="KW-1133">Transmembrane helix</keyword>
<organism evidence="6">
    <name type="scientific">Fagus sylvatica</name>
    <name type="common">Beechnut</name>
    <dbReference type="NCBI Taxonomy" id="28930"/>
    <lineage>
        <taxon>Eukaryota</taxon>
        <taxon>Viridiplantae</taxon>
        <taxon>Streptophyta</taxon>
        <taxon>Embryophyta</taxon>
        <taxon>Tracheophyta</taxon>
        <taxon>Spermatophyta</taxon>
        <taxon>Magnoliopsida</taxon>
        <taxon>eudicotyledons</taxon>
        <taxon>Gunneridae</taxon>
        <taxon>Pentapetalae</taxon>
        <taxon>rosids</taxon>
        <taxon>fabids</taxon>
        <taxon>Fagales</taxon>
        <taxon>Fagaceae</taxon>
        <taxon>Fagus</taxon>
    </lineage>
</organism>
<protein>
    <recommendedName>
        <fullName evidence="7">Reverse transcriptase Ty1/copia-type domain-containing protein</fullName>
    </recommendedName>
</protein>
<feature type="compositionally biased region" description="Low complexity" evidence="1">
    <location>
        <begin position="296"/>
        <end position="350"/>
    </location>
</feature>
<gene>
    <name evidence="6" type="ORF">FSB_LOCUS6325</name>
</gene>
<dbReference type="InterPro" id="IPR010820">
    <property type="entry name" value="DUF1421"/>
</dbReference>
<feature type="region of interest" description="Disordered" evidence="1">
    <location>
        <begin position="29"/>
        <end position="52"/>
    </location>
</feature>
<evidence type="ECO:0000259" key="3">
    <source>
        <dbReference type="Pfam" id="PF07223"/>
    </source>
</evidence>
<dbReference type="InterPro" id="IPR025724">
    <property type="entry name" value="GAG-pre-integrase_dom"/>
</dbReference>
<name>A0A2N9EUG9_FAGSY</name>
<feature type="region of interest" description="Disordered" evidence="1">
    <location>
        <begin position="393"/>
        <end position="474"/>
    </location>
</feature>
<accession>A0A2N9EUG9</accession>
<evidence type="ECO:0000259" key="4">
    <source>
        <dbReference type="Pfam" id="PF07727"/>
    </source>
</evidence>
<dbReference type="CDD" id="cd09272">
    <property type="entry name" value="RNase_HI_RT_Ty1"/>
    <property type="match status" value="1"/>
</dbReference>
<sequence length="1466" mass="161191">MASGSSGRGNPGSKGFDFGTDDILCSYEDYTNQESSNGSHTDPVIGSNSAKDFQKSRISRPAMFPSVYNQPEDSFGQDVIATVEKSMKKYADNLMRFLEGISSRLSQLELYCYNLDKSIGEMRSELIRDHGEADSKLKSLEKHLQEVHRSVQILRDKQELAETQKELAKLQLAHKESSSSSHSQSSEEKTSATAADPKKTDNTSDAHNQQLALALPHQVAPQQQPVAPPPQAPPQNLTQQQSYYLPPTQLPNPPAQTHQTQHTHSQYPTSDSQYRTPQLQDISRVAPQPTQSQVNQTPPVQQFPQYQQQWPQQLPQQPQQPSMQLPQQPQQPSMQPQIRPPSTTVYSSYPPSQPTNPSPPEMLPSSMPMQVPFPGMPQPVSSRVDAMPYGYSGAGRTVPQQQQPPQQIKGTFGPQPGDGYAAAGTQPALPPGSAYMMYDSEGRSHHPPQPPHYTQGGYPPTSVSHQNPQPTTGPNLMVRNPSHSQFFRNHPYSELIEKLVSMGFRGDHVASVIQRMEESGQPVDFNSVLDRLNVHSSGGSQRGWSGDEKGLILMVGTKKVHSLILVIAEATALLWALQLAEFYQFSNITFEVLSPSRRYSAASAISGTSPVRNPVVALPRRPKVTPDLESAVVVLNRAKRPTLPATSDHAVPGLRSQRHQIGPGLRSRHRRYRWKDLKILDSTAQKTAVLDTGRALTRRLKIRCAVTRSHAHPPRVRPPLCHVSRLQDATSALIHVSPRQLLPRQHSATRSNQKNYHLICAFCKHRGHTIDRCNMRASILQRSAALTASESVPSSDAASFDPVSLTTPTYSIADLQALFSQDSRTGQIVGSARKVGRLFELTSLHFPSSSVSAPVIAASASIELWHSRLGHVSLPRIQTLVSRGLLGSVSSSPFDCMPCQLGKQPALPFNNSESIASATFDLIHSDVWGPSPVPTTQYSKAIKILLGLSPMQPPLLPHSGGEAALTAVYTINRCPSPVIQNTTPYERLFGTAPNYSLLKGYRCYDPVAKASSSLSACGLLGTQDVLFLTFIFCSSINPISDESPPADPSSDESPTADPTFDESPLSAPAANPVNTTAPEPRRSHRASSDPLWQQAMKEELDALLKTGTWDLVDLPAGKSAIGCKWGVHKIKTRSDGTVDHYKARLVCQGIHSQEYGIDYEETFGDGSPFIRTLIAIRWLALSSIRKFLPKSLLVSPNLQAFLPKCVAYVGHYMVLSKLYELGLPSSAPPFLSMGIQDLKRFLGQHFEMKDLGHLSYFLGLEVSSSSDGYYLTQAKYTSDLISRAGITDSKIVDTPIEYNNRLNIHDGEPLDGEPLPDATLYNYQFMAAPRSLHYVAVLRILSGILLTVVPLQGIVFLLGDSLISWRSKKQSVVALVLVLRQNIEHLLTPLLSSFGYVGFLQDLGIDCSTAVPIHCDNRSAIQIAHNDVFHERTKHIEIDSSLCSSSLVTTYYRVLCSSVQYLLRTS</sequence>
<feature type="region of interest" description="Disordered" evidence="1">
    <location>
        <begin position="244"/>
        <end position="376"/>
    </location>
</feature>
<feature type="domain" description="DUF1421" evidence="3">
    <location>
        <begin position="492"/>
        <end position="536"/>
    </location>
</feature>
<feature type="region of interest" description="Disordered" evidence="1">
    <location>
        <begin position="170"/>
        <end position="206"/>
    </location>
</feature>
<evidence type="ECO:0000256" key="1">
    <source>
        <dbReference type="SAM" id="MobiDB-lite"/>
    </source>
</evidence>
<evidence type="ECO:0000259" key="5">
    <source>
        <dbReference type="Pfam" id="PF13976"/>
    </source>
</evidence>
<keyword evidence="2" id="KW-0812">Transmembrane</keyword>
<feature type="domain" description="GAG-pre-integrase" evidence="5">
    <location>
        <begin position="838"/>
        <end position="904"/>
    </location>
</feature>
<feature type="domain" description="Reverse transcriptase Ty1/copia-type" evidence="4">
    <location>
        <begin position="1108"/>
        <end position="1182"/>
    </location>
</feature>